<dbReference type="Gene3D" id="4.10.410.40">
    <property type="match status" value="1"/>
</dbReference>
<sequence length="146" mass="15442">MTYETVANTAVSISASLPGSQTAGAFAALPWTPVGELTDIGSVLGREYNTATHAPVGSAQQTEKKASYKLPNADFTCGWDEADAGQIIINAAANSNAIYSFKMVKQSGAIRYFTAQVMKMVENNGTVDNVVQGAFTLLRQTDTIKA</sequence>
<evidence type="ECO:0000313" key="2">
    <source>
        <dbReference type="Proteomes" id="UP000583752"/>
    </source>
</evidence>
<accession>A0A848HRA6</accession>
<keyword evidence="2" id="KW-1185">Reference proteome</keyword>
<reference evidence="1 2" key="1">
    <citation type="submission" date="2020-04" db="EMBL/GenBank/DDBJ databases">
        <title>Massilia sp. RP-1-19 isolated from soil.</title>
        <authorList>
            <person name="Dahal R.H."/>
        </authorList>
    </citation>
    <scope>NUCLEOTIDE SEQUENCE [LARGE SCALE GENOMIC DNA]</scope>
    <source>
        <strain evidence="1 2">RP-1-19</strain>
    </source>
</reference>
<gene>
    <name evidence="1" type="ORF">HHL21_12255</name>
</gene>
<organism evidence="1 2">
    <name type="scientific">Massilia polaris</name>
    <dbReference type="NCBI Taxonomy" id="2728846"/>
    <lineage>
        <taxon>Bacteria</taxon>
        <taxon>Pseudomonadati</taxon>
        <taxon>Pseudomonadota</taxon>
        <taxon>Betaproteobacteria</taxon>
        <taxon>Burkholderiales</taxon>
        <taxon>Oxalobacteraceae</taxon>
        <taxon>Telluria group</taxon>
        <taxon>Massilia</taxon>
    </lineage>
</organism>
<dbReference type="AlphaFoldDB" id="A0A848HRA6"/>
<dbReference type="RefSeq" id="WP_169466181.1">
    <property type="nucleotide sequence ID" value="NZ_JABBGG010000006.1"/>
</dbReference>
<evidence type="ECO:0000313" key="1">
    <source>
        <dbReference type="EMBL" id="NML61833.1"/>
    </source>
</evidence>
<proteinExistence type="predicted"/>
<dbReference type="EMBL" id="JABBGG010000006">
    <property type="protein sequence ID" value="NML61833.1"/>
    <property type="molecule type" value="Genomic_DNA"/>
</dbReference>
<dbReference type="Proteomes" id="UP000583752">
    <property type="component" value="Unassembled WGS sequence"/>
</dbReference>
<comment type="caution">
    <text evidence="1">The sequence shown here is derived from an EMBL/GenBank/DDBJ whole genome shotgun (WGS) entry which is preliminary data.</text>
</comment>
<protein>
    <recommendedName>
        <fullName evidence="3">Phage tail protein</fullName>
    </recommendedName>
</protein>
<evidence type="ECO:0008006" key="3">
    <source>
        <dbReference type="Google" id="ProtNLM"/>
    </source>
</evidence>
<name>A0A848HRA6_9BURK</name>